<evidence type="ECO:0000256" key="8">
    <source>
        <dbReference type="SAM" id="Phobius"/>
    </source>
</evidence>
<feature type="transmembrane region" description="Helical" evidence="8">
    <location>
        <begin position="524"/>
        <end position="549"/>
    </location>
</feature>
<dbReference type="EMBL" id="BDSP01000136">
    <property type="protein sequence ID" value="GAX19429.1"/>
    <property type="molecule type" value="Genomic_DNA"/>
</dbReference>
<dbReference type="Pfam" id="PF03092">
    <property type="entry name" value="BT1"/>
    <property type="match status" value="1"/>
</dbReference>
<reference evidence="9 10" key="1">
    <citation type="journal article" date="2015" name="Plant Cell">
        <title>Oil accumulation by the oleaginous diatom Fistulifera solaris as revealed by the genome and transcriptome.</title>
        <authorList>
            <person name="Tanaka T."/>
            <person name="Maeda Y."/>
            <person name="Veluchamy A."/>
            <person name="Tanaka M."/>
            <person name="Abida H."/>
            <person name="Marechal E."/>
            <person name="Bowler C."/>
            <person name="Muto M."/>
            <person name="Sunaga Y."/>
            <person name="Tanaka M."/>
            <person name="Yoshino T."/>
            <person name="Taniguchi T."/>
            <person name="Fukuda Y."/>
            <person name="Nemoto M."/>
            <person name="Matsumoto M."/>
            <person name="Wong P.S."/>
            <person name="Aburatani S."/>
            <person name="Fujibuchi W."/>
        </authorList>
    </citation>
    <scope>NUCLEOTIDE SEQUENCE [LARGE SCALE GENOMIC DNA]</scope>
    <source>
        <strain evidence="9 10">JPCC DA0580</strain>
    </source>
</reference>
<dbReference type="Proteomes" id="UP000198406">
    <property type="component" value="Unassembled WGS sequence"/>
</dbReference>
<feature type="transmembrane region" description="Helical" evidence="8">
    <location>
        <begin position="446"/>
        <end position="468"/>
    </location>
</feature>
<gene>
    <name evidence="9" type="ORF">FisN_4Lh410</name>
</gene>
<protein>
    <submittedName>
        <fullName evidence="9">Uncharacterized protein</fullName>
    </submittedName>
</protein>
<feature type="transmembrane region" description="Helical" evidence="8">
    <location>
        <begin position="306"/>
        <end position="326"/>
    </location>
</feature>
<feature type="transmembrane region" description="Helical" evidence="8">
    <location>
        <begin position="265"/>
        <end position="285"/>
    </location>
</feature>
<comment type="caution">
    <text evidence="9">The sequence shown here is derived from an EMBL/GenBank/DDBJ whole genome shotgun (WGS) entry which is preliminary data.</text>
</comment>
<evidence type="ECO:0000256" key="7">
    <source>
        <dbReference type="SAM" id="MobiDB-lite"/>
    </source>
</evidence>
<feature type="transmembrane region" description="Helical" evidence="8">
    <location>
        <begin position="89"/>
        <end position="105"/>
    </location>
</feature>
<feature type="transmembrane region" description="Helical" evidence="8">
    <location>
        <begin position="238"/>
        <end position="259"/>
    </location>
</feature>
<comment type="subcellular location">
    <subcellularLocation>
        <location evidence="1">Membrane</location>
        <topology evidence="1">Multi-pass membrane protein</topology>
    </subcellularLocation>
</comment>
<evidence type="ECO:0000256" key="3">
    <source>
        <dbReference type="ARBA" id="ARBA00022448"/>
    </source>
</evidence>
<dbReference type="Gene3D" id="1.20.1250.20">
    <property type="entry name" value="MFS general substrate transporter like domains"/>
    <property type="match status" value="1"/>
</dbReference>
<keyword evidence="3" id="KW-0813">Transport</keyword>
<name>A0A1Z5JZU3_FISSO</name>
<evidence type="ECO:0000256" key="1">
    <source>
        <dbReference type="ARBA" id="ARBA00004141"/>
    </source>
</evidence>
<feature type="transmembrane region" description="Helical" evidence="8">
    <location>
        <begin position="414"/>
        <end position="434"/>
    </location>
</feature>
<feature type="transmembrane region" description="Helical" evidence="8">
    <location>
        <begin position="376"/>
        <end position="394"/>
    </location>
</feature>
<evidence type="ECO:0000256" key="6">
    <source>
        <dbReference type="ARBA" id="ARBA00023136"/>
    </source>
</evidence>
<sequence length="554" mass="62528">MTIDIETRTRELQPLHLVNERQESQRSSTYSSELEEDPHTHGADFDCYEEGEMSPMSKGFVHIFLSYWRNYWFPTNTPRALQLFRYENIAIPASYLVVGILQGMLRPLMNVWPLDLGATEAQQTTLAQIATLPAACKIIFGFWSDNVPIAGCRRKPYMVLGWLLCSYIVARLLHDYQLTDDHHQSQSPTEKDKPPLTFLGVTFVLYGAGLWCADVMVDSVVVQKVKIESEERRGQLQSTCYVIRFFGLMIAATASTYMYSTYGPASILKILMVVPLLLLPLIARMDEDTSVQPRFQKQCKEIWRTVCRRSVWQPMAFIYIFNLLQVSNAAWRQFLSTRLSFGASQLNILLVVSYIFLYIGTLTYKCFFLHLSWRRLYQVSIGINCILSSLQLLLIRHKTFGIPPYWFALGDDAFAEFIVGIQFLPTMIVMVSLCPTGSEGASYAMFTTVFNVAQMIAPALSSSLLGIYDVSKERLEEGGLNGMFNLTIVTTLIQISPILFVGLLPHGRKELEELAKMPYSGSALIGFVFLCVLFGSVAYTVIVSVTNIVNGGLS</sequence>
<evidence type="ECO:0000256" key="2">
    <source>
        <dbReference type="ARBA" id="ARBA00007015"/>
    </source>
</evidence>
<evidence type="ECO:0000256" key="4">
    <source>
        <dbReference type="ARBA" id="ARBA00022692"/>
    </source>
</evidence>
<feature type="transmembrane region" description="Helical" evidence="8">
    <location>
        <begin position="483"/>
        <end position="504"/>
    </location>
</feature>
<organism evidence="9 10">
    <name type="scientific">Fistulifera solaris</name>
    <name type="common">Oleaginous diatom</name>
    <dbReference type="NCBI Taxonomy" id="1519565"/>
    <lineage>
        <taxon>Eukaryota</taxon>
        <taxon>Sar</taxon>
        <taxon>Stramenopiles</taxon>
        <taxon>Ochrophyta</taxon>
        <taxon>Bacillariophyta</taxon>
        <taxon>Bacillariophyceae</taxon>
        <taxon>Bacillariophycidae</taxon>
        <taxon>Naviculales</taxon>
        <taxon>Naviculaceae</taxon>
        <taxon>Fistulifera</taxon>
    </lineage>
</organism>
<keyword evidence="5 8" id="KW-1133">Transmembrane helix</keyword>
<feature type="transmembrane region" description="Helical" evidence="8">
    <location>
        <begin position="346"/>
        <end position="364"/>
    </location>
</feature>
<accession>A0A1Z5JZU3</accession>
<dbReference type="OrthoDB" id="41513at2759"/>
<comment type="similarity">
    <text evidence="2">Belongs to the major facilitator superfamily. Folate-biopterin transporter (TC 2.A.71) family.</text>
</comment>
<evidence type="ECO:0000313" key="9">
    <source>
        <dbReference type="EMBL" id="GAX19429.1"/>
    </source>
</evidence>
<proteinExistence type="inferred from homology"/>
<keyword evidence="4 8" id="KW-0812">Transmembrane</keyword>
<keyword evidence="6 8" id="KW-0472">Membrane</keyword>
<dbReference type="InterPro" id="IPR039309">
    <property type="entry name" value="BT1"/>
</dbReference>
<dbReference type="InParanoid" id="A0A1Z5JZU3"/>
<dbReference type="SUPFAM" id="SSF103473">
    <property type="entry name" value="MFS general substrate transporter"/>
    <property type="match status" value="1"/>
</dbReference>
<evidence type="ECO:0000256" key="5">
    <source>
        <dbReference type="ARBA" id="ARBA00022989"/>
    </source>
</evidence>
<keyword evidence="10" id="KW-1185">Reference proteome</keyword>
<feature type="transmembrane region" description="Helical" evidence="8">
    <location>
        <begin position="194"/>
        <end position="217"/>
    </location>
</feature>
<dbReference type="AlphaFoldDB" id="A0A1Z5JZU3"/>
<evidence type="ECO:0000313" key="10">
    <source>
        <dbReference type="Proteomes" id="UP000198406"/>
    </source>
</evidence>
<feature type="transmembrane region" description="Helical" evidence="8">
    <location>
        <begin position="156"/>
        <end position="174"/>
    </location>
</feature>
<dbReference type="InterPro" id="IPR036259">
    <property type="entry name" value="MFS_trans_sf"/>
</dbReference>
<dbReference type="GO" id="GO:0016020">
    <property type="term" value="C:membrane"/>
    <property type="evidence" value="ECO:0007669"/>
    <property type="project" value="UniProtKB-SubCell"/>
</dbReference>
<dbReference type="PANTHER" id="PTHR31585">
    <property type="entry name" value="FOLATE-BIOPTERIN TRANSPORTER 1, CHLOROPLASTIC"/>
    <property type="match status" value="1"/>
</dbReference>
<dbReference type="PANTHER" id="PTHR31585:SF5">
    <property type="entry name" value="RNA-BINDING S4 DOMAIN-CONTAINING PROTEIN"/>
    <property type="match status" value="1"/>
</dbReference>
<feature type="region of interest" description="Disordered" evidence="7">
    <location>
        <begin position="17"/>
        <end position="42"/>
    </location>
</feature>
<feature type="transmembrane region" description="Helical" evidence="8">
    <location>
        <begin position="125"/>
        <end position="144"/>
    </location>
</feature>